<protein>
    <submittedName>
        <fullName evidence="4">OmpA family protein</fullName>
    </submittedName>
</protein>
<name>A0A844AKX8_RHIFR</name>
<keyword evidence="1" id="KW-0472">Membrane</keyword>
<evidence type="ECO:0000313" key="4">
    <source>
        <dbReference type="EMBL" id="MQX11790.1"/>
    </source>
</evidence>
<evidence type="ECO:0000259" key="3">
    <source>
        <dbReference type="PROSITE" id="PS51123"/>
    </source>
</evidence>
<dbReference type="InterPro" id="IPR006665">
    <property type="entry name" value="OmpA-like"/>
</dbReference>
<dbReference type="PANTHER" id="PTHR30329:SF21">
    <property type="entry name" value="LIPOPROTEIN YIAD-RELATED"/>
    <property type="match status" value="1"/>
</dbReference>
<dbReference type="RefSeq" id="WP_141322106.1">
    <property type="nucleotide sequence ID" value="NZ_BJNI01000015.1"/>
</dbReference>
<reference evidence="4 5" key="1">
    <citation type="journal article" date="2013" name="Genome Biol.">
        <title>Comparative genomics of the core and accessory genomes of 48 Sinorhizobium strains comprising five genospecies.</title>
        <authorList>
            <person name="Sugawara M."/>
            <person name="Epstein B."/>
            <person name="Badgley B.D."/>
            <person name="Unno T."/>
            <person name="Xu L."/>
            <person name="Reese J."/>
            <person name="Gyaneshwar P."/>
            <person name="Denny R."/>
            <person name="Mudge J."/>
            <person name="Bharti A.K."/>
            <person name="Farmer A.D."/>
            <person name="May G.D."/>
            <person name="Woodward J.E."/>
            <person name="Medigue C."/>
            <person name="Vallenet D."/>
            <person name="Lajus A."/>
            <person name="Rouy Z."/>
            <person name="Martinez-Vaz B."/>
            <person name="Tiffin P."/>
            <person name="Young N.D."/>
            <person name="Sadowsky M.J."/>
        </authorList>
    </citation>
    <scope>NUCLEOTIDE SEQUENCE [LARGE SCALE GENOMIC DNA]</scope>
    <source>
        <strain evidence="4 5">USDA205</strain>
    </source>
</reference>
<dbReference type="PANTHER" id="PTHR30329">
    <property type="entry name" value="STATOR ELEMENT OF FLAGELLAR MOTOR COMPLEX"/>
    <property type="match status" value="1"/>
</dbReference>
<keyword evidence="2" id="KW-0175">Coiled coil</keyword>
<evidence type="ECO:0000313" key="5">
    <source>
        <dbReference type="Proteomes" id="UP000466694"/>
    </source>
</evidence>
<feature type="domain" description="OmpA-like" evidence="3">
    <location>
        <begin position="171"/>
        <end position="322"/>
    </location>
</feature>
<dbReference type="InterPro" id="IPR050330">
    <property type="entry name" value="Bact_OuterMem_StrucFunc"/>
</dbReference>
<dbReference type="SUPFAM" id="SSF103088">
    <property type="entry name" value="OmpA-like"/>
    <property type="match status" value="1"/>
</dbReference>
<evidence type="ECO:0000256" key="2">
    <source>
        <dbReference type="SAM" id="Coils"/>
    </source>
</evidence>
<dbReference type="GO" id="GO:0016020">
    <property type="term" value="C:membrane"/>
    <property type="evidence" value="ECO:0007669"/>
    <property type="project" value="UniProtKB-UniRule"/>
</dbReference>
<sequence>MLLLVFCLLLVTGAMIVSERMKAGQAIEQAEQLRGDLAEKAREIDDLEAKVTALGSHLSLVDKRMIDDEWRELVLARDTVRKLEKRGIGKDSIDELLKSVEVLQERLLDVRDPEKLRDRVAAMAAADKALPAALEEQKRLKAALAMALDRAAKAEGELAKVPKGRKPHEWPPIITLSEANNNYFRSGSAELTERFASKLKGPIPIQIADNLKNYDADIIEVIGHTDEQPISRPVSNMDEMSTDVVAGKKPISALIPADNSGLGLARAISVANVLRANKALGGVTILPLSAAQLVLPGDTLTRGQAGDVETRRRIEIRIRRRDASPSAAN</sequence>
<dbReference type="Proteomes" id="UP000466694">
    <property type="component" value="Unassembled WGS sequence"/>
</dbReference>
<gene>
    <name evidence="4" type="ORF">GHK48_26985</name>
</gene>
<dbReference type="Gene3D" id="3.30.1330.60">
    <property type="entry name" value="OmpA-like domain"/>
    <property type="match status" value="1"/>
</dbReference>
<comment type="caution">
    <text evidence="4">The sequence shown here is derived from an EMBL/GenBank/DDBJ whole genome shotgun (WGS) entry which is preliminary data.</text>
</comment>
<organism evidence="4 5">
    <name type="scientific">Rhizobium fredii</name>
    <name type="common">Sinorhizobium fredii</name>
    <dbReference type="NCBI Taxonomy" id="380"/>
    <lineage>
        <taxon>Bacteria</taxon>
        <taxon>Pseudomonadati</taxon>
        <taxon>Pseudomonadota</taxon>
        <taxon>Alphaproteobacteria</taxon>
        <taxon>Hyphomicrobiales</taxon>
        <taxon>Rhizobiaceae</taxon>
        <taxon>Sinorhizobium/Ensifer group</taxon>
        <taxon>Sinorhizobium</taxon>
    </lineage>
</organism>
<proteinExistence type="predicted"/>
<accession>A0A844AKX8</accession>
<dbReference type="EMBL" id="WISZ01000197">
    <property type="protein sequence ID" value="MQX11790.1"/>
    <property type="molecule type" value="Genomic_DNA"/>
</dbReference>
<dbReference type="PROSITE" id="PS51123">
    <property type="entry name" value="OMPA_2"/>
    <property type="match status" value="1"/>
</dbReference>
<feature type="coiled-coil region" evidence="2">
    <location>
        <begin position="23"/>
        <end position="50"/>
    </location>
</feature>
<evidence type="ECO:0000256" key="1">
    <source>
        <dbReference type="PROSITE-ProRule" id="PRU00473"/>
    </source>
</evidence>
<dbReference type="AlphaFoldDB" id="A0A844AKX8"/>
<dbReference type="InterPro" id="IPR036737">
    <property type="entry name" value="OmpA-like_sf"/>
</dbReference>